<comment type="caution">
    <text evidence="1">The sequence shown here is derived from an EMBL/GenBank/DDBJ whole genome shotgun (WGS) entry which is preliminary data.</text>
</comment>
<keyword evidence="2" id="KW-1185">Reference proteome</keyword>
<dbReference type="Proteomes" id="UP000760545">
    <property type="component" value="Unassembled WGS sequence"/>
</dbReference>
<organism evidence="1 2">
    <name type="scientific">Tamlana crocina</name>
    <dbReference type="NCBI Taxonomy" id="393006"/>
    <lineage>
        <taxon>Bacteria</taxon>
        <taxon>Pseudomonadati</taxon>
        <taxon>Bacteroidota</taxon>
        <taxon>Flavobacteriia</taxon>
        <taxon>Flavobacteriales</taxon>
        <taxon>Flavobacteriaceae</taxon>
        <taxon>Tamlana</taxon>
    </lineage>
</organism>
<accession>A0ABX1DFC1</accession>
<reference evidence="1 2" key="1">
    <citation type="submission" date="2020-03" db="EMBL/GenBank/DDBJ databases">
        <title>Tamlana sp. nov, isolated from XXX.</title>
        <authorList>
            <person name="Cao W.R."/>
        </authorList>
    </citation>
    <scope>NUCLEOTIDE SEQUENCE [LARGE SCALE GENOMIC DNA]</scope>
    <source>
        <strain evidence="1 2">HST1-43</strain>
    </source>
</reference>
<name>A0ABX1DFC1_9FLAO</name>
<dbReference type="EMBL" id="JAAVJS010000028">
    <property type="protein sequence ID" value="NJX16752.1"/>
    <property type="molecule type" value="Genomic_DNA"/>
</dbReference>
<gene>
    <name evidence="1" type="ORF">HC176_14770</name>
</gene>
<evidence type="ECO:0000313" key="1">
    <source>
        <dbReference type="EMBL" id="NJX16752.1"/>
    </source>
</evidence>
<protein>
    <submittedName>
        <fullName evidence="1">Septum formation inhibitor Maf</fullName>
    </submittedName>
</protein>
<evidence type="ECO:0000313" key="2">
    <source>
        <dbReference type="Proteomes" id="UP000760545"/>
    </source>
</evidence>
<dbReference type="RefSeq" id="WP_167919645.1">
    <property type="nucleotide sequence ID" value="NZ_JAAVJS010000028.1"/>
</dbReference>
<proteinExistence type="predicted"/>
<sequence>MLQITVKGLIFTWVLVSATFICCKNEKQQDIALHWKTEFKIGKNFEKKQLPETFKNYWYAGEAEISSYKLEQARYGELREGTAVLVYVTEDFLPKIQVKADSRNESTIPILKLNATKNFNTGIYPYSIMQSTFYPVSNNQHALKVSSSIQEWCGQVYSQINNRNQFEVTSHSYFEAEADESFKLEKSILENELWTQLRIDPKSLPIGTLNIIPSLEFIRLKHIETKAYQAEAELTEGQYTIDYPELNRKLTINFNPNFPYDILSWEERFKSGFGDSAQLLTTKATKLKTIKSAYWQQNSSKHEKLRNSLFLKQ</sequence>